<evidence type="ECO:0000259" key="9">
    <source>
        <dbReference type="SMART" id="SM00739"/>
    </source>
</evidence>
<dbReference type="InterPro" id="IPR047050">
    <property type="entry name" value="NGN"/>
</dbReference>
<evidence type="ECO:0000256" key="6">
    <source>
        <dbReference type="NCBIfam" id="TIGR00922"/>
    </source>
</evidence>
<protein>
    <recommendedName>
        <fullName evidence="5 6">Transcription termination/antitermination protein NusG</fullName>
    </recommendedName>
</protein>
<organism evidence="10 11">
    <name type="scientific">Aedoeadaptatus ivorii</name>
    <dbReference type="NCBI Taxonomy" id="54006"/>
    <lineage>
        <taxon>Bacteria</taxon>
        <taxon>Bacillati</taxon>
        <taxon>Bacillota</taxon>
        <taxon>Tissierellia</taxon>
        <taxon>Tissierellales</taxon>
        <taxon>Peptoniphilaceae</taxon>
        <taxon>Aedoeadaptatus</taxon>
    </lineage>
</organism>
<evidence type="ECO:0000256" key="1">
    <source>
        <dbReference type="ARBA" id="ARBA00022472"/>
    </source>
</evidence>
<dbReference type="InterPro" id="IPR043425">
    <property type="entry name" value="NusG-like"/>
</dbReference>
<accession>A0A3S4YLH6</accession>
<dbReference type="PANTHER" id="PTHR30265:SF2">
    <property type="entry name" value="TRANSCRIPTION TERMINATION_ANTITERMINATION PROTEIN NUSG"/>
    <property type="match status" value="1"/>
</dbReference>
<evidence type="ECO:0000256" key="5">
    <source>
        <dbReference type="HAMAP-Rule" id="MF_00948"/>
    </source>
</evidence>
<evidence type="ECO:0000256" key="2">
    <source>
        <dbReference type="ARBA" id="ARBA00022814"/>
    </source>
</evidence>
<evidence type="ECO:0000256" key="4">
    <source>
        <dbReference type="ARBA" id="ARBA00023163"/>
    </source>
</evidence>
<dbReference type="SMART" id="SM00739">
    <property type="entry name" value="KOW"/>
    <property type="match status" value="1"/>
</dbReference>
<keyword evidence="2 5" id="KW-0889">Transcription antitermination</keyword>
<dbReference type="InterPro" id="IPR001062">
    <property type="entry name" value="Transcrpt_antiterm_NusG"/>
</dbReference>
<keyword evidence="4 5" id="KW-0804">Transcription</keyword>
<evidence type="ECO:0000313" key="10">
    <source>
        <dbReference type="EMBL" id="VEJ36088.1"/>
    </source>
</evidence>
<dbReference type="Proteomes" id="UP000269544">
    <property type="component" value="Chromosome"/>
</dbReference>
<name>A0A3S4YLH6_9FIRM</name>
<reference evidence="10 11" key="1">
    <citation type="submission" date="2018-12" db="EMBL/GenBank/DDBJ databases">
        <authorList>
            <consortium name="Pathogen Informatics"/>
        </authorList>
    </citation>
    <scope>NUCLEOTIDE SEQUENCE [LARGE SCALE GENOMIC DNA]</scope>
    <source>
        <strain evidence="10 11">NCTC13079</strain>
    </source>
</reference>
<evidence type="ECO:0000259" key="8">
    <source>
        <dbReference type="SMART" id="SM00738"/>
    </source>
</evidence>
<dbReference type="SMART" id="SM00738">
    <property type="entry name" value="NGN"/>
    <property type="match status" value="1"/>
</dbReference>
<dbReference type="Gene3D" id="2.30.30.30">
    <property type="match status" value="1"/>
</dbReference>
<gene>
    <name evidence="5 10" type="primary">nusG</name>
    <name evidence="10" type="ORF">NCTC13079_01283</name>
</gene>
<dbReference type="CDD" id="cd06091">
    <property type="entry name" value="KOW_NusG"/>
    <property type="match status" value="1"/>
</dbReference>
<dbReference type="AlphaFoldDB" id="A0A3S4YLH6"/>
<dbReference type="Pfam" id="PF02357">
    <property type="entry name" value="NusG"/>
    <property type="match status" value="1"/>
</dbReference>
<dbReference type="InterPro" id="IPR014722">
    <property type="entry name" value="Rib_uL2_dom2"/>
</dbReference>
<dbReference type="Gene3D" id="3.30.70.940">
    <property type="entry name" value="NusG, N-terminal domain"/>
    <property type="match status" value="1"/>
</dbReference>
<feature type="domain" description="KOW" evidence="9">
    <location>
        <begin position="133"/>
        <end position="160"/>
    </location>
</feature>
<evidence type="ECO:0000256" key="3">
    <source>
        <dbReference type="ARBA" id="ARBA00023015"/>
    </source>
</evidence>
<comment type="function">
    <text evidence="5 7">Participates in transcription elongation, termination and antitermination.</text>
</comment>
<dbReference type="InterPro" id="IPR006645">
    <property type="entry name" value="NGN-like_dom"/>
</dbReference>
<dbReference type="KEGG" id="piv:NCTC13079_01283"/>
<dbReference type="PANTHER" id="PTHR30265">
    <property type="entry name" value="RHO-INTERACTING TRANSCRIPTION TERMINATION FACTOR NUSG"/>
    <property type="match status" value="1"/>
</dbReference>
<dbReference type="InterPro" id="IPR036735">
    <property type="entry name" value="NGN_dom_sf"/>
</dbReference>
<dbReference type="EMBL" id="LR134523">
    <property type="protein sequence ID" value="VEJ36088.1"/>
    <property type="molecule type" value="Genomic_DNA"/>
</dbReference>
<dbReference type="GO" id="GO:0005829">
    <property type="term" value="C:cytosol"/>
    <property type="evidence" value="ECO:0007669"/>
    <property type="project" value="TreeGrafter"/>
</dbReference>
<sequence>MTDDLNQRDGEDLEREDEAKWYVIHTYSGHENKVKDNMESMVKNQDLGDMIFDVQVPMEEYVETKDGVNKIKERKMFPSYVLVKMIMNDKSWYVVRNTRGVTGFVGPGSKPIPLSEEEVKNLGVSKVEDYGDLFAVGDRVKVLTGPFEDFVGIVDALDAEKGKVKVSISMFGRDTLVELDHDQLTEA</sequence>
<dbReference type="GO" id="GO:0032784">
    <property type="term" value="P:regulation of DNA-templated transcription elongation"/>
    <property type="evidence" value="ECO:0007669"/>
    <property type="project" value="InterPro"/>
</dbReference>
<dbReference type="InterPro" id="IPR008991">
    <property type="entry name" value="Translation_prot_SH3-like_sf"/>
</dbReference>
<dbReference type="HAMAP" id="MF_00948">
    <property type="entry name" value="NusG"/>
    <property type="match status" value="1"/>
</dbReference>
<dbReference type="GO" id="GO:0006354">
    <property type="term" value="P:DNA-templated transcription elongation"/>
    <property type="evidence" value="ECO:0007669"/>
    <property type="project" value="UniProtKB-UniRule"/>
</dbReference>
<feature type="domain" description="NusG-like N-terminal" evidence="8">
    <location>
        <begin position="18"/>
        <end position="126"/>
    </location>
</feature>
<dbReference type="Pfam" id="PF00467">
    <property type="entry name" value="KOW"/>
    <property type="match status" value="1"/>
</dbReference>
<keyword evidence="3 5" id="KW-0805">Transcription regulation</keyword>
<dbReference type="GO" id="GO:0006353">
    <property type="term" value="P:DNA-templated transcription termination"/>
    <property type="evidence" value="ECO:0007669"/>
    <property type="project" value="UniProtKB-UniRule"/>
</dbReference>
<evidence type="ECO:0000313" key="11">
    <source>
        <dbReference type="Proteomes" id="UP000269544"/>
    </source>
</evidence>
<dbReference type="InterPro" id="IPR005824">
    <property type="entry name" value="KOW"/>
</dbReference>
<keyword evidence="1 5" id="KW-0806">Transcription termination</keyword>
<dbReference type="CDD" id="cd09891">
    <property type="entry name" value="NGN_Bact_1"/>
    <property type="match status" value="1"/>
</dbReference>
<evidence type="ECO:0000256" key="7">
    <source>
        <dbReference type="RuleBase" id="RU000538"/>
    </source>
</evidence>
<dbReference type="FunFam" id="3.30.70.940:FF:000002">
    <property type="entry name" value="Transcription termination/antitermination protein NusG"/>
    <property type="match status" value="1"/>
</dbReference>
<dbReference type="RefSeq" id="WP_232006466.1">
    <property type="nucleotide sequence ID" value="NZ_LR134523.1"/>
</dbReference>
<dbReference type="GO" id="GO:0031564">
    <property type="term" value="P:transcription antitermination"/>
    <property type="evidence" value="ECO:0007669"/>
    <property type="project" value="UniProtKB-UniRule"/>
</dbReference>
<proteinExistence type="inferred from homology"/>
<comment type="similarity">
    <text evidence="5 7">Belongs to the NusG family.</text>
</comment>
<dbReference type="NCBIfam" id="TIGR00922">
    <property type="entry name" value="nusG"/>
    <property type="match status" value="1"/>
</dbReference>
<dbReference type="PRINTS" id="PR00338">
    <property type="entry name" value="NUSGTNSCPFCT"/>
</dbReference>
<keyword evidence="11" id="KW-1185">Reference proteome</keyword>
<dbReference type="SUPFAM" id="SSF50104">
    <property type="entry name" value="Translation proteins SH3-like domain"/>
    <property type="match status" value="1"/>
</dbReference>
<dbReference type="SUPFAM" id="SSF82679">
    <property type="entry name" value="N-utilization substance G protein NusG, N-terminal domain"/>
    <property type="match status" value="1"/>
</dbReference>